<keyword evidence="3" id="KW-1185">Reference proteome</keyword>
<dbReference type="RefSeq" id="WP_059514702.1">
    <property type="nucleotide sequence ID" value="NZ_LOWA01000018.1"/>
</dbReference>
<evidence type="ECO:0000259" key="1">
    <source>
        <dbReference type="Pfam" id="PF04993"/>
    </source>
</evidence>
<gene>
    <name evidence="2" type="ORF">WS67_07425</name>
</gene>
<dbReference type="OrthoDB" id="8687154at2"/>
<dbReference type="Gene3D" id="3.30.1460.30">
    <property type="entry name" value="YgaC/TfoX-N like chaperone"/>
    <property type="match status" value="1"/>
</dbReference>
<dbReference type="Pfam" id="PF04993">
    <property type="entry name" value="TfoX_N"/>
    <property type="match status" value="1"/>
</dbReference>
<dbReference type="AlphaFoldDB" id="A0A103E546"/>
<dbReference type="SUPFAM" id="SSF159894">
    <property type="entry name" value="YgaC/TfoX-N like"/>
    <property type="match status" value="1"/>
</dbReference>
<sequence length="126" mass="13966">MSWQTEKQRADEFAEQLADLGRIAVTRFFSGAALRLGGVLFGFVIRGSLFLRVDEVNRPAFERCGMGPFSYLARSRAVVIGGYYEAPADVLEDIGALRDWCRDAYRAAVRAGAAMKTSARRAKRTP</sequence>
<evidence type="ECO:0000313" key="2">
    <source>
        <dbReference type="EMBL" id="KVE28557.1"/>
    </source>
</evidence>
<proteinExistence type="predicted"/>
<feature type="domain" description="TfoX N-terminal" evidence="1">
    <location>
        <begin position="15"/>
        <end position="108"/>
    </location>
</feature>
<protein>
    <recommendedName>
        <fullName evidence="1">TfoX N-terminal domain-containing protein</fullName>
    </recommendedName>
</protein>
<accession>A0A103E546</accession>
<reference evidence="2 3" key="1">
    <citation type="submission" date="2015-11" db="EMBL/GenBank/DDBJ databases">
        <title>Expanding the genomic diversity of Burkholderia species for the development of highly accurate diagnostics.</title>
        <authorList>
            <person name="Sahl J."/>
            <person name="Keim P."/>
            <person name="Wagner D."/>
        </authorList>
    </citation>
    <scope>NUCLEOTIDE SEQUENCE [LARGE SCALE GENOMIC DNA]</scope>
    <source>
        <strain evidence="2 3">TSV85</strain>
    </source>
</reference>
<dbReference type="EMBL" id="LOWA01000018">
    <property type="protein sequence ID" value="KVE28557.1"/>
    <property type="molecule type" value="Genomic_DNA"/>
</dbReference>
<comment type="caution">
    <text evidence="2">The sequence shown here is derived from an EMBL/GenBank/DDBJ whole genome shotgun (WGS) entry which is preliminary data.</text>
</comment>
<evidence type="ECO:0000313" key="3">
    <source>
        <dbReference type="Proteomes" id="UP000062788"/>
    </source>
</evidence>
<dbReference type="InterPro" id="IPR007076">
    <property type="entry name" value="TfoX_N"/>
</dbReference>
<name>A0A103E546_9BURK</name>
<organism evidence="2 3">
    <name type="scientific">Burkholderia singularis</name>
    <dbReference type="NCBI Taxonomy" id="1503053"/>
    <lineage>
        <taxon>Bacteria</taxon>
        <taxon>Pseudomonadati</taxon>
        <taxon>Pseudomonadota</taxon>
        <taxon>Betaproteobacteria</taxon>
        <taxon>Burkholderiales</taxon>
        <taxon>Burkholderiaceae</taxon>
        <taxon>Burkholderia</taxon>
        <taxon>pseudomallei group</taxon>
    </lineage>
</organism>
<dbReference type="Proteomes" id="UP000062788">
    <property type="component" value="Unassembled WGS sequence"/>
</dbReference>